<comment type="caution">
    <text evidence="10">Lacks conserved residue(s) required for the propagation of feature annotation.</text>
</comment>
<evidence type="ECO:0000256" key="6">
    <source>
        <dbReference type="ARBA" id="ARBA00022984"/>
    </source>
</evidence>
<dbReference type="PANTHER" id="PTHR21015">
    <property type="entry name" value="UDP-N-ACETYLGLUCOSAMINE--N-ACETYLMURAMYL-(PENTAPEPTIDE) PYROPHOSPHORYL-UNDECAPRENOL N-ACETYLGLUCOSAMINE TRANSFERASE 1"/>
    <property type="match status" value="1"/>
</dbReference>
<protein>
    <recommendedName>
        <fullName evidence="10">UDP-N-acetylglucosamine--N-acetylmuramyl-(pentapeptide) pyrophosphoryl-undecaprenol N-acetylglucosamine transferase</fullName>
        <ecNumber evidence="10">2.4.1.227</ecNumber>
    </recommendedName>
    <alternativeName>
        <fullName evidence="10">Undecaprenyl-PP-MurNAc-pentapeptide-UDPGlcNAc GlcNAc transferase</fullName>
    </alternativeName>
</protein>
<evidence type="ECO:0000256" key="1">
    <source>
        <dbReference type="ARBA" id="ARBA00022475"/>
    </source>
</evidence>
<dbReference type="PANTHER" id="PTHR21015:SF22">
    <property type="entry name" value="GLYCOSYLTRANSFERASE"/>
    <property type="match status" value="1"/>
</dbReference>
<feature type="binding site" evidence="10">
    <location>
        <position position="129"/>
    </location>
    <ligand>
        <name>UDP-N-acetyl-alpha-D-glucosamine</name>
        <dbReference type="ChEBI" id="CHEBI:57705"/>
    </ligand>
</feature>
<evidence type="ECO:0000313" key="13">
    <source>
        <dbReference type="EMBL" id="HIV11335.1"/>
    </source>
</evidence>
<name>A0A9D1T4B1_9FIRM</name>
<keyword evidence="1 10" id="KW-1003">Cell membrane</keyword>
<evidence type="ECO:0000256" key="5">
    <source>
        <dbReference type="ARBA" id="ARBA00022960"/>
    </source>
</evidence>
<dbReference type="CDD" id="cd03785">
    <property type="entry name" value="GT28_MurG"/>
    <property type="match status" value="1"/>
</dbReference>
<dbReference type="GO" id="GO:0071555">
    <property type="term" value="P:cell wall organization"/>
    <property type="evidence" value="ECO:0007669"/>
    <property type="project" value="UniProtKB-KW"/>
</dbReference>
<feature type="domain" description="Glycosyltransferase family 28 N-terminal" evidence="11">
    <location>
        <begin position="4"/>
        <end position="147"/>
    </location>
</feature>
<evidence type="ECO:0000256" key="4">
    <source>
        <dbReference type="ARBA" id="ARBA00022679"/>
    </source>
</evidence>
<keyword evidence="8 10" id="KW-0131">Cell cycle</keyword>
<feature type="binding site" evidence="10">
    <location>
        <begin position="11"/>
        <end position="13"/>
    </location>
    <ligand>
        <name>UDP-N-acetyl-alpha-D-glucosamine</name>
        <dbReference type="ChEBI" id="CHEBI:57705"/>
    </ligand>
</feature>
<keyword evidence="7 10" id="KW-0472">Membrane</keyword>
<dbReference type="InterPro" id="IPR007235">
    <property type="entry name" value="Glyco_trans_28_C"/>
</dbReference>
<dbReference type="GO" id="GO:0050511">
    <property type="term" value="F:undecaprenyldiphospho-muramoylpentapeptide beta-N-acetylglucosaminyltransferase activity"/>
    <property type="evidence" value="ECO:0007669"/>
    <property type="project" value="UniProtKB-UniRule"/>
</dbReference>
<feature type="binding site" evidence="10">
    <location>
        <position position="173"/>
    </location>
    <ligand>
        <name>UDP-N-acetyl-alpha-D-glucosamine</name>
        <dbReference type="ChEBI" id="CHEBI:57705"/>
    </ligand>
</feature>
<feature type="binding site" evidence="10">
    <location>
        <position position="310"/>
    </location>
    <ligand>
        <name>UDP-N-acetyl-alpha-D-glucosamine</name>
        <dbReference type="ChEBI" id="CHEBI:57705"/>
    </ligand>
</feature>
<sequence length="378" mass="40967">MPRVILSGGGTAGHVNPALAIGEIIKEAYPGTELLYVGTPDGIERRLAAEAKIAYEDIRVAGFQRKLTLKNIKRNITAADYLIHSGKRAKEIIESFKPDLVIGTGGYVSEPIVHKAAAMGIRTVIHEQNAFPGVTTKLLSKKADRIMLTVGEAASAFRPRDRQRCVITGLPVRSGFVRDRLTKEEARKRLGLSEKICILSTGGTLGAGRINETVSDLIAWYKESGLKVNHIHSYGKNGRGSFVASLKAKGIELKDHPELIVREFIDDMPTCMEAADLIISRCGAGALTEIQAVGCGSVLIPSPIVAENHQYYNGRVLSDAGAAILIEQKELTSSLLINTVSELINDPARLRELGENASRLYIKDTPERILGVIKEVLG</sequence>
<dbReference type="EMBL" id="DVOL01000093">
    <property type="protein sequence ID" value="HIV11335.1"/>
    <property type="molecule type" value="Genomic_DNA"/>
</dbReference>
<keyword evidence="9 10" id="KW-0961">Cell wall biogenesis/degradation</keyword>
<evidence type="ECO:0000256" key="8">
    <source>
        <dbReference type="ARBA" id="ARBA00023306"/>
    </source>
</evidence>
<comment type="subcellular location">
    <subcellularLocation>
        <location evidence="10">Cell membrane</location>
        <topology evidence="10">Peripheral membrane protein</topology>
        <orientation evidence="10">Cytoplasmic side</orientation>
    </subcellularLocation>
</comment>
<reference evidence="13" key="2">
    <citation type="journal article" date="2021" name="PeerJ">
        <title>Extensive microbial diversity within the chicken gut microbiome revealed by metagenomics and culture.</title>
        <authorList>
            <person name="Gilroy R."/>
            <person name="Ravi A."/>
            <person name="Getino M."/>
            <person name="Pursley I."/>
            <person name="Horton D.L."/>
            <person name="Alikhan N.F."/>
            <person name="Baker D."/>
            <person name="Gharbi K."/>
            <person name="Hall N."/>
            <person name="Watson M."/>
            <person name="Adriaenssens E.M."/>
            <person name="Foster-Nyarko E."/>
            <person name="Jarju S."/>
            <person name="Secka A."/>
            <person name="Antonio M."/>
            <person name="Oren A."/>
            <person name="Chaudhuri R.R."/>
            <person name="La Ragione R."/>
            <person name="Hildebrand F."/>
            <person name="Pallen M.J."/>
        </authorList>
    </citation>
    <scope>NUCLEOTIDE SEQUENCE</scope>
    <source>
        <strain evidence="13">1370</strain>
    </source>
</reference>
<comment type="pathway">
    <text evidence="10">Cell wall biogenesis; peptidoglycan biosynthesis.</text>
</comment>
<dbReference type="AlphaFoldDB" id="A0A9D1T4B1"/>
<dbReference type="Proteomes" id="UP000823960">
    <property type="component" value="Unassembled WGS sequence"/>
</dbReference>
<keyword evidence="2 10" id="KW-0132">Cell division</keyword>
<comment type="function">
    <text evidence="10">Cell wall formation. Catalyzes the transfer of a GlcNAc subunit on undecaprenyl-pyrophosphoryl-MurNAc-pentapeptide (lipid intermediate I) to form undecaprenyl-pyrophosphoryl-MurNAc-(pentapeptide)GlcNAc (lipid intermediate II).</text>
</comment>
<dbReference type="GO" id="GO:0051301">
    <property type="term" value="P:cell division"/>
    <property type="evidence" value="ECO:0007669"/>
    <property type="project" value="UniProtKB-KW"/>
</dbReference>
<evidence type="ECO:0000259" key="12">
    <source>
        <dbReference type="Pfam" id="PF04101"/>
    </source>
</evidence>
<dbReference type="GO" id="GO:0005886">
    <property type="term" value="C:plasma membrane"/>
    <property type="evidence" value="ECO:0007669"/>
    <property type="project" value="UniProtKB-SubCell"/>
</dbReference>
<dbReference type="InterPro" id="IPR004276">
    <property type="entry name" value="GlycoTrans_28_N"/>
</dbReference>
<keyword evidence="4 10" id="KW-0808">Transferase</keyword>
<reference evidence="13" key="1">
    <citation type="submission" date="2020-10" db="EMBL/GenBank/DDBJ databases">
        <authorList>
            <person name="Gilroy R."/>
        </authorList>
    </citation>
    <scope>NUCLEOTIDE SEQUENCE</scope>
    <source>
        <strain evidence="13">1370</strain>
    </source>
</reference>
<comment type="catalytic activity">
    <reaction evidence="10">
        <text>di-trans,octa-cis-undecaprenyl diphospho-N-acetyl-alpha-D-muramoyl-L-alanyl-D-glutamyl-meso-2,6-diaminopimeloyl-D-alanyl-D-alanine + UDP-N-acetyl-alpha-D-glucosamine = di-trans,octa-cis-undecaprenyl diphospho-[N-acetyl-alpha-D-glucosaminyl-(1-&gt;4)]-N-acetyl-alpha-D-muramoyl-L-alanyl-D-glutamyl-meso-2,6-diaminopimeloyl-D-alanyl-D-alanine + UDP + H(+)</text>
        <dbReference type="Rhea" id="RHEA:31227"/>
        <dbReference type="ChEBI" id="CHEBI:15378"/>
        <dbReference type="ChEBI" id="CHEBI:57705"/>
        <dbReference type="ChEBI" id="CHEBI:58223"/>
        <dbReference type="ChEBI" id="CHEBI:61387"/>
        <dbReference type="ChEBI" id="CHEBI:61388"/>
        <dbReference type="EC" id="2.4.1.227"/>
    </reaction>
</comment>
<evidence type="ECO:0000313" key="14">
    <source>
        <dbReference type="Proteomes" id="UP000823960"/>
    </source>
</evidence>
<evidence type="ECO:0000256" key="9">
    <source>
        <dbReference type="ARBA" id="ARBA00023316"/>
    </source>
</evidence>
<dbReference type="InterPro" id="IPR006009">
    <property type="entry name" value="GlcNAc_MurG"/>
</dbReference>
<organism evidence="13 14">
    <name type="scientific">Candidatus Faeciplasma avium</name>
    <dbReference type="NCBI Taxonomy" id="2840798"/>
    <lineage>
        <taxon>Bacteria</taxon>
        <taxon>Bacillati</taxon>
        <taxon>Bacillota</taxon>
        <taxon>Clostridia</taxon>
        <taxon>Eubacteriales</taxon>
        <taxon>Oscillospiraceae</taxon>
        <taxon>Oscillospiraceae incertae sedis</taxon>
        <taxon>Candidatus Faeciplasma</taxon>
    </lineage>
</organism>
<keyword evidence="3 10" id="KW-0328">Glycosyltransferase</keyword>
<comment type="caution">
    <text evidence="13">The sequence shown here is derived from an EMBL/GenBank/DDBJ whole genome shotgun (WGS) entry which is preliminary data.</text>
</comment>
<evidence type="ECO:0000256" key="3">
    <source>
        <dbReference type="ARBA" id="ARBA00022676"/>
    </source>
</evidence>
<proteinExistence type="inferred from homology"/>
<feature type="binding site" evidence="10">
    <location>
        <position position="265"/>
    </location>
    <ligand>
        <name>UDP-N-acetyl-alpha-D-glucosamine</name>
        <dbReference type="ChEBI" id="CHEBI:57705"/>
    </ligand>
</feature>
<dbReference type="GO" id="GO:0008360">
    <property type="term" value="P:regulation of cell shape"/>
    <property type="evidence" value="ECO:0007669"/>
    <property type="project" value="UniProtKB-KW"/>
</dbReference>
<dbReference type="EC" id="2.4.1.227" evidence="10"/>
<evidence type="ECO:0000256" key="10">
    <source>
        <dbReference type="HAMAP-Rule" id="MF_00033"/>
    </source>
</evidence>
<evidence type="ECO:0000256" key="7">
    <source>
        <dbReference type="ARBA" id="ARBA00023136"/>
    </source>
</evidence>
<dbReference type="Pfam" id="PF04101">
    <property type="entry name" value="Glyco_tran_28_C"/>
    <property type="match status" value="1"/>
</dbReference>
<keyword evidence="6 10" id="KW-0573">Peptidoglycan synthesis</keyword>
<comment type="similarity">
    <text evidence="10">Belongs to the glycosyltransferase 28 family. MurG subfamily.</text>
</comment>
<feature type="domain" description="Glycosyl transferase family 28 C-terminal" evidence="12">
    <location>
        <begin position="198"/>
        <end position="358"/>
    </location>
</feature>
<dbReference type="HAMAP" id="MF_00033">
    <property type="entry name" value="MurG"/>
    <property type="match status" value="1"/>
</dbReference>
<accession>A0A9D1T4B1</accession>
<dbReference type="SUPFAM" id="SSF53756">
    <property type="entry name" value="UDP-Glycosyltransferase/glycogen phosphorylase"/>
    <property type="match status" value="1"/>
</dbReference>
<dbReference type="GO" id="GO:0005975">
    <property type="term" value="P:carbohydrate metabolic process"/>
    <property type="evidence" value="ECO:0007669"/>
    <property type="project" value="InterPro"/>
</dbReference>
<dbReference type="Gene3D" id="3.40.50.2000">
    <property type="entry name" value="Glycogen Phosphorylase B"/>
    <property type="match status" value="2"/>
</dbReference>
<keyword evidence="5 10" id="KW-0133">Cell shape</keyword>
<gene>
    <name evidence="10" type="primary">murG</name>
    <name evidence="13" type="ORF">IAD28_06570</name>
</gene>
<evidence type="ECO:0000259" key="11">
    <source>
        <dbReference type="Pfam" id="PF03033"/>
    </source>
</evidence>
<dbReference type="Pfam" id="PF03033">
    <property type="entry name" value="Glyco_transf_28"/>
    <property type="match status" value="1"/>
</dbReference>
<dbReference type="GO" id="GO:0009252">
    <property type="term" value="P:peptidoglycan biosynthetic process"/>
    <property type="evidence" value="ECO:0007669"/>
    <property type="project" value="UniProtKB-UniRule"/>
</dbReference>
<evidence type="ECO:0000256" key="2">
    <source>
        <dbReference type="ARBA" id="ARBA00022618"/>
    </source>
</evidence>